<organism evidence="1 2">
    <name type="scientific">Kaistella daneshvariae</name>
    <dbReference type="NCBI Taxonomy" id="2487074"/>
    <lineage>
        <taxon>Bacteria</taxon>
        <taxon>Pseudomonadati</taxon>
        <taxon>Bacteroidota</taxon>
        <taxon>Flavobacteriia</taxon>
        <taxon>Flavobacteriales</taxon>
        <taxon>Weeksellaceae</taxon>
        <taxon>Chryseobacterium group</taxon>
        <taxon>Kaistella</taxon>
    </lineage>
</organism>
<gene>
    <name evidence="1" type="ORF">EIB71_11450</name>
</gene>
<dbReference type="Proteomes" id="UP000274483">
    <property type="component" value="Chromosome"/>
</dbReference>
<dbReference type="EMBL" id="CP034158">
    <property type="protein sequence ID" value="AZI68246.1"/>
    <property type="molecule type" value="Genomic_DNA"/>
</dbReference>
<proteinExistence type="predicted"/>
<evidence type="ECO:0000313" key="2">
    <source>
        <dbReference type="Proteomes" id="UP000274483"/>
    </source>
</evidence>
<name>A0ABN5T0T7_9FLAO</name>
<sequence>MMHFAKLKNLGVLAAKFSYLKLRLRNSITEKKPQIAAIFFELNGMMHFAKLENLAVFAAKFSYLSSD</sequence>
<protein>
    <submittedName>
        <fullName evidence="1">Uncharacterized protein</fullName>
    </submittedName>
</protein>
<dbReference type="RefSeq" id="WP_124758543.1">
    <property type="nucleotide sequence ID" value="NZ_CP034158.1"/>
</dbReference>
<reference evidence="1 2" key="1">
    <citation type="submission" date="2018-11" db="EMBL/GenBank/DDBJ databases">
        <title>Proposal to divide the Flavobacteriaceae and reorganize its genera based on Amino Acid Identity values calculated from whole genome sequences.</title>
        <authorList>
            <person name="Nicholson A.C."/>
            <person name="Gulvik C.A."/>
            <person name="Whitney A.M."/>
            <person name="Humrighouse B.W."/>
            <person name="Bell M."/>
            <person name="Holmes B."/>
            <person name="Steigerwalt A.G."/>
            <person name="Villarma A."/>
            <person name="Sheth M."/>
            <person name="Batra D."/>
            <person name="Pryor J."/>
            <person name="Bernardet J.-F."/>
            <person name="Hugo C."/>
            <person name="Kampfer P."/>
            <person name="Newman J.D."/>
            <person name="McQuiston J.R."/>
        </authorList>
    </citation>
    <scope>NUCLEOTIDE SEQUENCE [LARGE SCALE GENOMIC DNA]</scope>
    <source>
        <strain evidence="1 2">H3001</strain>
    </source>
</reference>
<accession>A0ABN5T0T7</accession>
<evidence type="ECO:0000313" key="1">
    <source>
        <dbReference type="EMBL" id="AZI68246.1"/>
    </source>
</evidence>
<keyword evidence="2" id="KW-1185">Reference proteome</keyword>